<proteinExistence type="predicted"/>
<feature type="coiled-coil region" evidence="1">
    <location>
        <begin position="54"/>
        <end position="140"/>
    </location>
</feature>
<keyword evidence="1" id="KW-0175">Coiled coil</keyword>
<evidence type="ECO:0000313" key="5">
    <source>
        <dbReference type="Proteomes" id="UP001642483"/>
    </source>
</evidence>
<feature type="compositionally biased region" description="Acidic residues" evidence="2">
    <location>
        <begin position="223"/>
        <end position="247"/>
    </location>
</feature>
<dbReference type="EMBL" id="CAWYQH010000068">
    <property type="protein sequence ID" value="CAK8679645.1"/>
    <property type="molecule type" value="Genomic_DNA"/>
</dbReference>
<evidence type="ECO:0000256" key="2">
    <source>
        <dbReference type="SAM" id="MobiDB-lite"/>
    </source>
</evidence>
<evidence type="ECO:0000256" key="3">
    <source>
        <dbReference type="SAM" id="Phobius"/>
    </source>
</evidence>
<keyword evidence="3" id="KW-1133">Transmembrane helix</keyword>
<accession>A0ABP0FIZ2</accession>
<organism evidence="4 5">
    <name type="scientific">Clavelina lepadiformis</name>
    <name type="common">Light-bulb sea squirt</name>
    <name type="synonym">Ascidia lepadiformis</name>
    <dbReference type="NCBI Taxonomy" id="159417"/>
    <lineage>
        <taxon>Eukaryota</taxon>
        <taxon>Metazoa</taxon>
        <taxon>Chordata</taxon>
        <taxon>Tunicata</taxon>
        <taxon>Ascidiacea</taxon>
        <taxon>Aplousobranchia</taxon>
        <taxon>Clavelinidae</taxon>
        <taxon>Clavelina</taxon>
    </lineage>
</organism>
<dbReference type="Proteomes" id="UP001642483">
    <property type="component" value="Unassembled WGS sequence"/>
</dbReference>
<keyword evidence="3" id="KW-0472">Membrane</keyword>
<sequence length="247" mass="28234">MISKDHYNFSTMENYRINHFCRGRVLIGLVAGFVLTTVIAIVFMKSSWGYQDELVQTKREIEAILMEKEGAREEAASFKQQVEAKEILLKKLQDEISALGEVSVERDTLQERLNGITQSRDECQNELRESKRLAVQEMERFDDIIMQLKTELMQCNETDAVVEQQAKIITNQVENMSSLQKSLEETRLKLQEQIKMTETYNQLASVVKVAGVTKVSSTKENDVVGEDETTTSEDVSQFEEAFDDEAV</sequence>
<evidence type="ECO:0000313" key="4">
    <source>
        <dbReference type="EMBL" id="CAK8679645.1"/>
    </source>
</evidence>
<name>A0ABP0FIZ2_CLALP</name>
<keyword evidence="5" id="KW-1185">Reference proteome</keyword>
<evidence type="ECO:0000256" key="1">
    <source>
        <dbReference type="SAM" id="Coils"/>
    </source>
</evidence>
<keyword evidence="3" id="KW-0812">Transmembrane</keyword>
<reference evidence="4 5" key="1">
    <citation type="submission" date="2024-02" db="EMBL/GenBank/DDBJ databases">
        <authorList>
            <person name="Daric V."/>
            <person name="Darras S."/>
        </authorList>
    </citation>
    <scope>NUCLEOTIDE SEQUENCE [LARGE SCALE GENOMIC DNA]</scope>
</reference>
<feature type="transmembrane region" description="Helical" evidence="3">
    <location>
        <begin position="25"/>
        <end position="44"/>
    </location>
</feature>
<protein>
    <submittedName>
        <fullName evidence="4">Uncharacterized protein</fullName>
    </submittedName>
</protein>
<feature type="region of interest" description="Disordered" evidence="2">
    <location>
        <begin position="217"/>
        <end position="247"/>
    </location>
</feature>
<gene>
    <name evidence="4" type="ORF">CVLEPA_LOCUS9905</name>
</gene>
<comment type="caution">
    <text evidence="4">The sequence shown here is derived from an EMBL/GenBank/DDBJ whole genome shotgun (WGS) entry which is preliminary data.</text>
</comment>